<name>A0ABP1I359_9EUKA</name>
<comment type="caution">
    <text evidence="1">The sequence shown here is derived from an EMBL/GenBank/DDBJ whole genome shotgun (WGS) entry which is preliminary data.</text>
</comment>
<evidence type="ECO:0000313" key="2">
    <source>
        <dbReference type="Proteomes" id="UP001642409"/>
    </source>
</evidence>
<protein>
    <submittedName>
        <fullName evidence="1">Hypothetical_protein</fullName>
    </submittedName>
</protein>
<proteinExistence type="predicted"/>
<evidence type="ECO:0000313" key="1">
    <source>
        <dbReference type="EMBL" id="CAL6005584.1"/>
    </source>
</evidence>
<dbReference type="Proteomes" id="UP001642409">
    <property type="component" value="Unassembled WGS sequence"/>
</dbReference>
<organism evidence="1 2">
    <name type="scientific">Hexamita inflata</name>
    <dbReference type="NCBI Taxonomy" id="28002"/>
    <lineage>
        <taxon>Eukaryota</taxon>
        <taxon>Metamonada</taxon>
        <taxon>Diplomonadida</taxon>
        <taxon>Hexamitidae</taxon>
        <taxon>Hexamitinae</taxon>
        <taxon>Hexamita</taxon>
    </lineage>
</organism>
<sequence length="135" mass="15799">MKQVTPLQANRQLPYKQGYVVALKLKSEKTQQNVEYLVEFYPFESIELDLPVLAKFGIAKSRTGPDLADNCYSGFIWSVKYNQDFIEIGSIQKQIKNYIMQQYNKICNIKIIFHFTNGYQIDTQIAEYNNLKIKE</sequence>
<dbReference type="EMBL" id="CAXDID020000051">
    <property type="protein sequence ID" value="CAL6005584.1"/>
    <property type="molecule type" value="Genomic_DNA"/>
</dbReference>
<gene>
    <name evidence="1" type="ORF">HINF_LOCUS19510</name>
</gene>
<keyword evidence="2" id="KW-1185">Reference proteome</keyword>
<accession>A0ABP1I359</accession>
<reference evidence="1 2" key="1">
    <citation type="submission" date="2024-07" db="EMBL/GenBank/DDBJ databases">
        <authorList>
            <person name="Akdeniz Z."/>
        </authorList>
    </citation>
    <scope>NUCLEOTIDE SEQUENCE [LARGE SCALE GENOMIC DNA]</scope>
</reference>